<dbReference type="SUPFAM" id="SSF47240">
    <property type="entry name" value="Ferritin-like"/>
    <property type="match status" value="1"/>
</dbReference>
<dbReference type="Proteomes" id="UP000198393">
    <property type="component" value="Unassembled WGS sequence"/>
</dbReference>
<name>A0A239KFH5_EKHLU</name>
<evidence type="ECO:0000313" key="2">
    <source>
        <dbReference type="EMBL" id="SNT15884.1"/>
    </source>
</evidence>
<dbReference type="GO" id="GO:0016491">
    <property type="term" value="F:oxidoreductase activity"/>
    <property type="evidence" value="ECO:0007669"/>
    <property type="project" value="InterPro"/>
</dbReference>
<dbReference type="OrthoDB" id="268439at2"/>
<reference evidence="2 3" key="1">
    <citation type="submission" date="2017-06" db="EMBL/GenBank/DDBJ databases">
        <authorList>
            <person name="Kim H.J."/>
            <person name="Triplett B.A."/>
        </authorList>
    </citation>
    <scope>NUCLEOTIDE SEQUENCE [LARGE SCALE GENOMIC DNA]</scope>
    <source>
        <strain evidence="2 3">DSM 19307</strain>
    </source>
</reference>
<dbReference type="AlphaFoldDB" id="A0A239KFH5"/>
<feature type="transmembrane region" description="Helical" evidence="1">
    <location>
        <begin position="181"/>
        <end position="203"/>
    </location>
</feature>
<dbReference type="CDD" id="cd00657">
    <property type="entry name" value="Ferritin_like"/>
    <property type="match status" value="1"/>
</dbReference>
<organism evidence="2 3">
    <name type="scientific">Ekhidna lutea</name>
    <dbReference type="NCBI Taxonomy" id="447679"/>
    <lineage>
        <taxon>Bacteria</taxon>
        <taxon>Pseudomonadati</taxon>
        <taxon>Bacteroidota</taxon>
        <taxon>Cytophagia</taxon>
        <taxon>Cytophagales</taxon>
        <taxon>Reichenbachiellaceae</taxon>
        <taxon>Ekhidna</taxon>
    </lineage>
</organism>
<evidence type="ECO:0000313" key="3">
    <source>
        <dbReference type="Proteomes" id="UP000198393"/>
    </source>
</evidence>
<keyword evidence="1" id="KW-0812">Transmembrane</keyword>
<keyword evidence="1" id="KW-1133">Transmembrane helix</keyword>
<dbReference type="InterPro" id="IPR009078">
    <property type="entry name" value="Ferritin-like_SF"/>
</dbReference>
<dbReference type="Gene3D" id="1.10.620.20">
    <property type="entry name" value="Ribonucleotide Reductase, subunit A"/>
    <property type="match status" value="1"/>
</dbReference>
<dbReference type="InterPro" id="IPR012348">
    <property type="entry name" value="RNR-like"/>
</dbReference>
<accession>A0A239KFH5</accession>
<proteinExistence type="predicted"/>
<sequence length="251" mass="29452">MIHSSSFWQNHFEENLKIKRIDWEIQPSLTYKEKKKILYSLKAWQLGETSDGAHLLAACRRYSKQVNEPAYPDIVKLFIKEEQKHGKNLGKYIDLIGETRAKKDWGDTLFRKIRYFNTSMELWTITVIIVECAAQVFYQALHDATNCTLLKSICSDILIDEAHHIKFQNERIYKILERKSFYNKAFSIGGYGILFFGIIHAIWFGHSKALKAGGITKKEFMRKMYYKFFNTLKFSHSQSTRANSFQPVLLK</sequence>
<dbReference type="RefSeq" id="WP_089357268.1">
    <property type="nucleotide sequence ID" value="NZ_FZPD01000004.1"/>
</dbReference>
<evidence type="ECO:0000256" key="1">
    <source>
        <dbReference type="SAM" id="Phobius"/>
    </source>
</evidence>
<keyword evidence="3" id="KW-1185">Reference proteome</keyword>
<protein>
    <recommendedName>
        <fullName evidence="4">Ferritin-like domain-containing protein</fullName>
    </recommendedName>
</protein>
<gene>
    <name evidence="2" type="ORF">SAMN05421640_2569</name>
</gene>
<keyword evidence="1" id="KW-0472">Membrane</keyword>
<evidence type="ECO:0008006" key="4">
    <source>
        <dbReference type="Google" id="ProtNLM"/>
    </source>
</evidence>
<dbReference type="EMBL" id="FZPD01000004">
    <property type="protein sequence ID" value="SNT15884.1"/>
    <property type="molecule type" value="Genomic_DNA"/>
</dbReference>